<evidence type="ECO:0000313" key="2">
    <source>
        <dbReference type="Proteomes" id="UP001235064"/>
    </source>
</evidence>
<keyword evidence="2" id="KW-1185">Reference proteome</keyword>
<name>A0ABT7MTV7_9MICO</name>
<dbReference type="RefSeq" id="WP_286285766.1">
    <property type="nucleotide sequence ID" value="NZ_JASXSZ010000001.1"/>
</dbReference>
<gene>
    <name evidence="1" type="ORF">QSV35_00945</name>
</gene>
<protein>
    <submittedName>
        <fullName evidence="1">Uncharacterized protein</fullName>
    </submittedName>
</protein>
<organism evidence="1 2">
    <name type="scientific">Microbacterium candidum</name>
    <dbReference type="NCBI Taxonomy" id="3041922"/>
    <lineage>
        <taxon>Bacteria</taxon>
        <taxon>Bacillati</taxon>
        <taxon>Actinomycetota</taxon>
        <taxon>Actinomycetes</taxon>
        <taxon>Micrococcales</taxon>
        <taxon>Microbacteriaceae</taxon>
        <taxon>Microbacterium</taxon>
    </lineage>
</organism>
<evidence type="ECO:0000313" key="1">
    <source>
        <dbReference type="EMBL" id="MDL9977886.1"/>
    </source>
</evidence>
<dbReference type="Proteomes" id="UP001235064">
    <property type="component" value="Unassembled WGS sequence"/>
</dbReference>
<dbReference type="EMBL" id="JASXSZ010000001">
    <property type="protein sequence ID" value="MDL9977886.1"/>
    <property type="molecule type" value="Genomic_DNA"/>
</dbReference>
<sequence>MTYAPAVVLPHRPSSSDELGQDYVINGTSHAHDLSAADYSYVGSGSDVFTVHYADGGLAGQVKIWSTGSYDATTGISTQSYSDKGTCSGFNWP</sequence>
<proteinExistence type="predicted"/>
<accession>A0ABT7MTV7</accession>
<reference evidence="1 2" key="1">
    <citation type="submission" date="2023-06" db="EMBL/GenBank/DDBJ databases">
        <title>Microbacterium sp. nov., isolated from a waste landfill.</title>
        <authorList>
            <person name="Wen W."/>
        </authorList>
    </citation>
    <scope>NUCLEOTIDE SEQUENCE [LARGE SCALE GENOMIC DNA]</scope>
    <source>
        <strain evidence="1 2">ASV49</strain>
    </source>
</reference>
<comment type="caution">
    <text evidence="1">The sequence shown here is derived from an EMBL/GenBank/DDBJ whole genome shotgun (WGS) entry which is preliminary data.</text>
</comment>